<dbReference type="Gene3D" id="3.30.1360.180">
    <property type="match status" value="1"/>
</dbReference>
<dbReference type="EMBL" id="CAXLJM020000043">
    <property type="protein sequence ID" value="CAL8110119.1"/>
    <property type="molecule type" value="Genomic_DNA"/>
</dbReference>
<dbReference type="InterPro" id="IPR017850">
    <property type="entry name" value="Alkaline_phosphatase_core_sf"/>
</dbReference>
<dbReference type="SUPFAM" id="SSF53649">
    <property type="entry name" value="Alkaline phosphatase-like"/>
    <property type="match status" value="1"/>
</dbReference>
<organism evidence="1 2">
    <name type="scientific">Orchesella dallaii</name>
    <dbReference type="NCBI Taxonomy" id="48710"/>
    <lineage>
        <taxon>Eukaryota</taxon>
        <taxon>Metazoa</taxon>
        <taxon>Ecdysozoa</taxon>
        <taxon>Arthropoda</taxon>
        <taxon>Hexapoda</taxon>
        <taxon>Collembola</taxon>
        <taxon>Entomobryomorpha</taxon>
        <taxon>Entomobryoidea</taxon>
        <taxon>Orchesellidae</taxon>
        <taxon>Orchesellinae</taxon>
        <taxon>Orchesella</taxon>
    </lineage>
</organism>
<comment type="caution">
    <text evidence="1">The sequence shown here is derived from an EMBL/GenBank/DDBJ whole genome shotgun (WGS) entry which is preliminary data.</text>
</comment>
<dbReference type="PANTHER" id="PTHR10151">
    <property type="entry name" value="ECTONUCLEOTIDE PYROPHOSPHATASE/PHOSPHODIESTERASE"/>
    <property type="match status" value="1"/>
</dbReference>
<dbReference type="CDD" id="cd16018">
    <property type="entry name" value="Enpp"/>
    <property type="match status" value="1"/>
</dbReference>
<name>A0ABP1QRM7_9HEXA</name>
<reference evidence="1 2" key="1">
    <citation type="submission" date="2024-08" db="EMBL/GenBank/DDBJ databases">
        <authorList>
            <person name="Cucini C."/>
            <person name="Frati F."/>
        </authorList>
    </citation>
    <scope>NUCLEOTIDE SEQUENCE [LARGE SCALE GENOMIC DNA]</scope>
</reference>
<evidence type="ECO:0008006" key="3">
    <source>
        <dbReference type="Google" id="ProtNLM"/>
    </source>
</evidence>
<evidence type="ECO:0000313" key="1">
    <source>
        <dbReference type="EMBL" id="CAL8110119.1"/>
    </source>
</evidence>
<sequence>MRVGVILSSQISKTYPFGELKGIALFILCVLYKLLRSSAQEVPSVPIPERHSPKLLILLVDGFRWDYFERQKHQLPGFRQLISNGIQVEYVEPIFPSLSFPSWNTLVTGVYPENHNILGNYMLFLGDDEFPESVFHLKDNSTQLAWWWQSAEPLWITATKAGHKSYLANFCRCDVPYEGIQPTECTGYMYQDVNFKLREHLNKAMSRFRQGYSLAMIYDDSIDHAGHAWGPDSNEIRVALARIDTILQEMFITMKYHGLYDKVNIIITSDHGMTSIKKDSGVEYIKLSDYVNPDEIYKVIDYGAVVSIAVLEGKVDSVYNQVASIPGLDAYRKNDIPEEFHYKKSKLVHDILLVAKPGYFIVGLKGEKQIPMDAKSSSVQPYAGSHGYYNSSEMRTIFFASGPAFKKGIVHPVIGLEDEYQIFARVLELQPCPNNGTWARVNDMLVEAG</sequence>
<dbReference type="PANTHER" id="PTHR10151:SF120">
    <property type="entry name" value="BIS(5'-ADENOSYL)-TRIPHOSPHATASE"/>
    <property type="match status" value="1"/>
</dbReference>
<gene>
    <name evidence="1" type="ORF">ODALV1_LOCUS13996</name>
</gene>
<proteinExistence type="predicted"/>
<accession>A0ABP1QRM7</accession>
<dbReference type="Pfam" id="PF01663">
    <property type="entry name" value="Phosphodiest"/>
    <property type="match status" value="1"/>
</dbReference>
<dbReference type="Proteomes" id="UP001642540">
    <property type="component" value="Unassembled WGS sequence"/>
</dbReference>
<dbReference type="Gene3D" id="3.40.720.10">
    <property type="entry name" value="Alkaline Phosphatase, subunit A"/>
    <property type="match status" value="1"/>
</dbReference>
<evidence type="ECO:0000313" key="2">
    <source>
        <dbReference type="Proteomes" id="UP001642540"/>
    </source>
</evidence>
<keyword evidence="2" id="KW-1185">Reference proteome</keyword>
<protein>
    <recommendedName>
        <fullName evidence="3">Ectonucleotide pyrophosphatase/phosphodiesterase family member 6</fullName>
    </recommendedName>
</protein>
<dbReference type="InterPro" id="IPR002591">
    <property type="entry name" value="Phosphodiest/P_Trfase"/>
</dbReference>